<dbReference type="InterPro" id="IPR007445">
    <property type="entry name" value="PilO"/>
</dbReference>
<dbReference type="STRING" id="512565.AMIS_8990"/>
<gene>
    <name evidence="2" type="primary">pilO</name>
    <name evidence="2" type="ordered locus">AMIS_8990</name>
</gene>
<keyword evidence="1" id="KW-0812">Transmembrane</keyword>
<dbReference type="InterPro" id="IPR014717">
    <property type="entry name" value="Transl_elong_EF1B/ribsomal_bS6"/>
</dbReference>
<dbReference type="Proteomes" id="UP000007882">
    <property type="component" value="Chromosome"/>
</dbReference>
<proteinExistence type="predicted"/>
<dbReference type="GO" id="GO:0043683">
    <property type="term" value="P:type IV pilus assembly"/>
    <property type="evidence" value="ECO:0007669"/>
    <property type="project" value="InterPro"/>
</dbReference>
<dbReference type="Gene3D" id="3.30.70.60">
    <property type="match status" value="1"/>
</dbReference>
<dbReference type="HOGENOM" id="CLU_116140_0_0_11"/>
<evidence type="ECO:0000313" key="3">
    <source>
        <dbReference type="Proteomes" id="UP000007882"/>
    </source>
</evidence>
<keyword evidence="3" id="KW-1185">Reference proteome</keyword>
<evidence type="ECO:0000313" key="2">
    <source>
        <dbReference type="EMBL" id="BAL86119.1"/>
    </source>
</evidence>
<dbReference type="EMBL" id="AP012319">
    <property type="protein sequence ID" value="BAL86119.1"/>
    <property type="molecule type" value="Genomic_DNA"/>
</dbReference>
<keyword evidence="1" id="KW-1133">Transmembrane helix</keyword>
<protein>
    <submittedName>
        <fullName evidence="2">Putative type IV pilus biogenesis protein PilO</fullName>
    </submittedName>
</protein>
<feature type="transmembrane region" description="Helical" evidence="1">
    <location>
        <begin position="9"/>
        <end position="29"/>
    </location>
</feature>
<reference evidence="2 3" key="1">
    <citation type="submission" date="2012-02" db="EMBL/GenBank/DDBJ databases">
        <title>Complete genome sequence of Actinoplanes missouriensis 431 (= NBRC 102363).</title>
        <authorList>
            <person name="Ohnishi Y."/>
            <person name="Ishikawa J."/>
            <person name="Sekine M."/>
            <person name="Hosoyama A."/>
            <person name="Harada T."/>
            <person name="Narita H."/>
            <person name="Hata T."/>
            <person name="Konno Y."/>
            <person name="Tutikane K."/>
            <person name="Fujita N."/>
            <person name="Horinouchi S."/>
            <person name="Hayakawa M."/>
        </authorList>
    </citation>
    <scope>NUCLEOTIDE SEQUENCE [LARGE SCALE GENOMIC DNA]</scope>
    <source>
        <strain evidence="3">ATCC 14538 / DSM 43046 / CBS 188.64 / JCM 3121 / NBRC 102363 / NCIMB 12654 / NRRL B-3342 / UNCC 431</strain>
    </source>
</reference>
<evidence type="ECO:0000256" key="1">
    <source>
        <dbReference type="SAM" id="Phobius"/>
    </source>
</evidence>
<sequence length="204" mass="22201">MNARRVDSIWLIGGISLMAAMIIASWFIVIKPKYADADSEREQAGTITVQVSSLNSKYSEQKKRAEDLDEYMADLATYQEALPQVSNTNEIPAFLRRLQTLGTDLSVRVNAYTAADPATSTDAGTVTELPININATGTVTNLTKFIKQLQTTQPRALLIESAAMTRGSGRTATLQVSMNAFITASETADLEELKKSLDDDSTDS</sequence>
<dbReference type="OrthoDB" id="3294994at2"/>
<dbReference type="KEGG" id="ams:AMIS_8990"/>
<dbReference type="AlphaFoldDB" id="I0GZD2"/>
<dbReference type="PATRIC" id="fig|512565.3.peg.904"/>
<organism evidence="2 3">
    <name type="scientific">Actinoplanes missouriensis (strain ATCC 14538 / DSM 43046 / CBS 188.64 / JCM 3121 / NBRC 102363 / NCIMB 12654 / NRRL B-3342 / UNCC 431)</name>
    <dbReference type="NCBI Taxonomy" id="512565"/>
    <lineage>
        <taxon>Bacteria</taxon>
        <taxon>Bacillati</taxon>
        <taxon>Actinomycetota</taxon>
        <taxon>Actinomycetes</taxon>
        <taxon>Micromonosporales</taxon>
        <taxon>Micromonosporaceae</taxon>
        <taxon>Actinoplanes</taxon>
    </lineage>
</organism>
<dbReference type="eggNOG" id="COG3167">
    <property type="taxonomic scope" value="Bacteria"/>
</dbReference>
<dbReference type="GO" id="GO:0043107">
    <property type="term" value="P:type IV pilus-dependent motility"/>
    <property type="evidence" value="ECO:0007669"/>
    <property type="project" value="InterPro"/>
</dbReference>
<accession>I0GZD2</accession>
<dbReference type="Pfam" id="PF04350">
    <property type="entry name" value="PilO"/>
    <property type="match status" value="1"/>
</dbReference>
<name>I0GZD2_ACTM4</name>
<keyword evidence="1" id="KW-0472">Membrane</keyword>
<dbReference type="RefSeq" id="WP_014441016.1">
    <property type="nucleotide sequence ID" value="NC_017093.1"/>
</dbReference>